<dbReference type="HOGENOM" id="CLU_1823755_0_0_4"/>
<sequence length="141" mass="15640">MILFAPIEETIKRVIHPCQRWAQAAGHPDWKSAVQEMKAGKVLVAQGPKAGKSVLDLTLFFEQVRNEELHSYADDLGRVWLGLKESFPRSLLDRQDQDNRLRDLLQPKENWATKPLGSCDGQNGAATTAHDNGHGIDGTAV</sequence>
<organism evidence="2">
    <name type="scientific">Ralstonia pickettii (strain 12D)</name>
    <dbReference type="NCBI Taxonomy" id="428406"/>
    <lineage>
        <taxon>Bacteria</taxon>
        <taxon>Pseudomonadati</taxon>
        <taxon>Pseudomonadota</taxon>
        <taxon>Betaproteobacteria</taxon>
        <taxon>Burkholderiales</taxon>
        <taxon>Burkholderiaceae</taxon>
        <taxon>Ralstonia</taxon>
    </lineage>
</organism>
<evidence type="ECO:0000256" key="1">
    <source>
        <dbReference type="SAM" id="MobiDB-lite"/>
    </source>
</evidence>
<name>C6BPA8_RALP1</name>
<dbReference type="AlphaFoldDB" id="C6BPA8"/>
<geneLocation type="plasmid" evidence="2">
    <name>pRp12D01</name>
</geneLocation>
<dbReference type="EMBL" id="CP001646">
    <property type="protein sequence ID" value="ACS66032.1"/>
    <property type="molecule type" value="Genomic_DNA"/>
</dbReference>
<reference evidence="2" key="1">
    <citation type="submission" date="2009-06" db="EMBL/GenBank/DDBJ databases">
        <title>Complete sequence plasmid 1 of Ralstonia pickettii 12D.</title>
        <authorList>
            <consortium name="US DOE Joint Genome Institute"/>
            <person name="Lucas S."/>
            <person name="Copeland A."/>
            <person name="Lapidus A."/>
            <person name="Glavina del Rio T."/>
            <person name="Dalin E."/>
            <person name="Tice H."/>
            <person name="Bruce D."/>
            <person name="Goodwin L."/>
            <person name="Pitluck S."/>
            <person name="Sims D."/>
            <person name="Meincke L."/>
            <person name="Brettin T."/>
            <person name="Detter J.C."/>
            <person name="Han C."/>
            <person name="Larimer F."/>
            <person name="Land M."/>
            <person name="Hauser L."/>
            <person name="Kyrpides N."/>
            <person name="Ovchinnikova G."/>
            <person name="Marsh T."/>
            <person name="Richardson P."/>
        </authorList>
    </citation>
    <scope>NUCLEOTIDE SEQUENCE [LARGE SCALE GENOMIC DNA]</scope>
    <source>
        <plasmid evidence="2">12D</plasmid>
        <plasmid evidence="2">pRp12D01</plasmid>
    </source>
</reference>
<proteinExistence type="predicted"/>
<protein>
    <submittedName>
        <fullName evidence="2">Uncharacterized protein</fullName>
    </submittedName>
</protein>
<feature type="region of interest" description="Disordered" evidence="1">
    <location>
        <begin position="112"/>
        <end position="141"/>
    </location>
</feature>
<gene>
    <name evidence="2" type="ordered locus">Rpic12D_4797</name>
</gene>
<evidence type="ECO:0000313" key="2">
    <source>
        <dbReference type="EMBL" id="ACS66032.1"/>
    </source>
</evidence>
<accession>C6BPA8</accession>
<keyword evidence="2" id="KW-0614">Plasmid</keyword>
<feature type="compositionally biased region" description="Polar residues" evidence="1">
    <location>
        <begin position="120"/>
        <end position="130"/>
    </location>
</feature>
<dbReference type="KEGG" id="rpf:Rpic12D_4797"/>